<evidence type="ECO:0000256" key="12">
    <source>
        <dbReference type="ARBA" id="ARBA00023324"/>
    </source>
</evidence>
<sequence length="173" mass="19370">MFDKLGLKAPDLGALSGGHTIGDGHCSSFEKRLYPHPDPSMSPSFIARLKQTCPAKGTVARTALDVGTPKVFDNQYYVNLLHREGLFVSDQDLFTNDITRPIVKGFARSQRDFFNQDSQDGPDQGSHRWPGPDPLQLRLPQPRADRRRCRRGELWLLESSGVVAVNHVCRNKS</sequence>
<evidence type="ECO:0000256" key="13">
    <source>
        <dbReference type="PIRSR" id="PIRSR600823-3"/>
    </source>
</evidence>
<dbReference type="EMBL" id="HG670306">
    <property type="protein sequence ID" value="CDM85964.1"/>
    <property type="molecule type" value="Genomic_DNA"/>
</dbReference>
<evidence type="ECO:0000256" key="10">
    <source>
        <dbReference type="ARBA" id="ARBA00023157"/>
    </source>
</evidence>
<evidence type="ECO:0000256" key="8">
    <source>
        <dbReference type="ARBA" id="ARBA00023002"/>
    </source>
</evidence>
<dbReference type="Pfam" id="PF00141">
    <property type="entry name" value="peroxidase"/>
    <property type="match status" value="1"/>
</dbReference>
<dbReference type="Gramene" id="TraesNOR3B03G01808160.1">
    <property type="protein sequence ID" value="TraesNOR3B03G01808160.1.CDS1"/>
    <property type="gene ID" value="TraesNOR3B03G01808160"/>
</dbReference>
<dbReference type="Gramene" id="TraesLDM3B03G01781530.1">
    <property type="protein sequence ID" value="TraesLDM3B03G01781530.1.CDS1"/>
    <property type="gene ID" value="TraesLDM3B03G01781530"/>
</dbReference>
<dbReference type="PROSITE" id="PS50873">
    <property type="entry name" value="PEROXIDASE_4"/>
    <property type="match status" value="1"/>
</dbReference>
<keyword evidence="7 13" id="KW-0106">Calcium</keyword>
<evidence type="ECO:0000259" key="16">
    <source>
        <dbReference type="PROSITE" id="PS50873"/>
    </source>
</evidence>
<evidence type="ECO:0000256" key="4">
    <source>
        <dbReference type="ARBA" id="ARBA00022559"/>
    </source>
</evidence>
<dbReference type="InterPro" id="IPR002016">
    <property type="entry name" value="Haem_peroxidase"/>
</dbReference>
<evidence type="ECO:0000256" key="2">
    <source>
        <dbReference type="ARBA" id="ARBA00006873"/>
    </source>
</evidence>
<dbReference type="GO" id="GO:0020037">
    <property type="term" value="F:heme binding"/>
    <property type="evidence" value="ECO:0007669"/>
    <property type="project" value="InterPro"/>
</dbReference>
<organism evidence="17">
    <name type="scientific">Triticum aestivum</name>
    <name type="common">Wheat</name>
    <dbReference type="NCBI Taxonomy" id="4565"/>
    <lineage>
        <taxon>Eukaryota</taxon>
        <taxon>Viridiplantae</taxon>
        <taxon>Streptophyta</taxon>
        <taxon>Embryophyta</taxon>
        <taxon>Tracheophyta</taxon>
        <taxon>Spermatophyta</taxon>
        <taxon>Magnoliopsida</taxon>
        <taxon>Liliopsida</taxon>
        <taxon>Poales</taxon>
        <taxon>Poaceae</taxon>
        <taxon>BOP clade</taxon>
        <taxon>Pooideae</taxon>
        <taxon>Triticodae</taxon>
        <taxon>Triticeae</taxon>
        <taxon>Triticinae</taxon>
        <taxon>Triticum</taxon>
    </lineage>
</organism>
<feature type="binding site" evidence="13">
    <location>
        <position position="65"/>
    </location>
    <ligand>
        <name>Ca(2+)</name>
        <dbReference type="ChEBI" id="CHEBI:29108"/>
        <label>2</label>
    </ligand>
</feature>
<comment type="catalytic activity">
    <reaction evidence="1">
        <text>2 a phenolic donor + H2O2 = 2 a phenolic radical donor + 2 H2O</text>
        <dbReference type="Rhea" id="RHEA:56136"/>
        <dbReference type="ChEBI" id="CHEBI:15377"/>
        <dbReference type="ChEBI" id="CHEBI:16240"/>
        <dbReference type="ChEBI" id="CHEBI:139520"/>
        <dbReference type="ChEBI" id="CHEBI:139521"/>
        <dbReference type="EC" id="1.11.1.7"/>
    </reaction>
</comment>
<accession>A0A077RZS9</accession>
<keyword evidence="8" id="KW-0560">Oxidoreductase</keyword>
<feature type="disulfide bond" evidence="14">
    <location>
        <begin position="26"/>
        <end position="53"/>
    </location>
</feature>
<dbReference type="GO" id="GO:0006979">
    <property type="term" value="P:response to oxidative stress"/>
    <property type="evidence" value="ECO:0007669"/>
    <property type="project" value="InterPro"/>
</dbReference>
<keyword evidence="6 13" id="KW-0479">Metal-binding</keyword>
<keyword evidence="10 14" id="KW-1015">Disulfide bond</keyword>
<feature type="binding site" evidence="13">
    <location>
        <position position="73"/>
    </location>
    <ligand>
        <name>Ca(2+)</name>
        <dbReference type="ChEBI" id="CHEBI:29108"/>
        <label>2</label>
    </ligand>
</feature>
<dbReference type="HOGENOM" id="CLU_1550338_0_0_1"/>
<proteinExistence type="inferred from homology"/>
<dbReference type="GO" id="GO:0042744">
    <property type="term" value="P:hydrogen peroxide catabolic process"/>
    <property type="evidence" value="ECO:0007669"/>
    <property type="project" value="UniProtKB-KW"/>
</dbReference>
<gene>
    <name evidence="17" type="ORF">TRAES_3BF072300160CFD_c1</name>
</gene>
<dbReference type="PANTHER" id="PTHR31517">
    <property type="match status" value="1"/>
</dbReference>
<evidence type="ECO:0000256" key="11">
    <source>
        <dbReference type="ARBA" id="ARBA00023180"/>
    </source>
</evidence>
<feature type="binding site" evidence="13">
    <location>
        <position position="68"/>
    </location>
    <ligand>
        <name>Ca(2+)</name>
        <dbReference type="ChEBI" id="CHEBI:29108"/>
        <label>2</label>
    </ligand>
</feature>
<keyword evidence="4" id="KW-0575">Peroxidase</keyword>
<dbReference type="GO" id="GO:0140825">
    <property type="term" value="F:lactoperoxidase activity"/>
    <property type="evidence" value="ECO:0007669"/>
    <property type="project" value="UniProtKB-EC"/>
</dbReference>
<dbReference type="AlphaFoldDB" id="A0A077RZS9"/>
<feature type="binding site" description="axial binding residue" evidence="13">
    <location>
        <position position="19"/>
    </location>
    <ligand>
        <name>heme b</name>
        <dbReference type="ChEBI" id="CHEBI:60344"/>
    </ligand>
    <ligandPart>
        <name>Fe</name>
        <dbReference type="ChEBI" id="CHEBI:18248"/>
    </ligandPart>
</feature>
<dbReference type="PRINTS" id="PR00458">
    <property type="entry name" value="PEROXIDASE"/>
</dbReference>
<evidence type="ECO:0000256" key="9">
    <source>
        <dbReference type="ARBA" id="ARBA00023004"/>
    </source>
</evidence>
<evidence type="ECO:0000256" key="14">
    <source>
        <dbReference type="PIRSR" id="PIRSR600823-5"/>
    </source>
</evidence>
<dbReference type="Gramene" id="TraesMAC3B03G01783530.1">
    <property type="protein sequence ID" value="TraesMAC3B03G01783530.1.CDS1"/>
    <property type="gene ID" value="TraesMAC3B03G01783530"/>
</dbReference>
<protein>
    <recommendedName>
        <fullName evidence="3">peroxidase</fullName>
        <ecNumber evidence="3">1.11.1.7</ecNumber>
    </recommendedName>
</protein>
<evidence type="ECO:0000256" key="7">
    <source>
        <dbReference type="ARBA" id="ARBA00022837"/>
    </source>
</evidence>
<feature type="binding site" evidence="13">
    <location>
        <position position="20"/>
    </location>
    <ligand>
        <name>Ca(2+)</name>
        <dbReference type="ChEBI" id="CHEBI:29108"/>
        <label>2</label>
    </ligand>
</feature>
<evidence type="ECO:0000256" key="1">
    <source>
        <dbReference type="ARBA" id="ARBA00000189"/>
    </source>
</evidence>
<dbReference type="InterPro" id="IPR019793">
    <property type="entry name" value="Peroxidases_heam-ligand_BS"/>
</dbReference>
<reference evidence="17" key="1">
    <citation type="journal article" date="2014" name="Science">
        <title>Structural and functional partitioning of bread wheat chromosome 3B.</title>
        <authorList>
            <person name="Choulet F."/>
            <person name="Alberti A."/>
            <person name="Theil S."/>
            <person name="Glover N."/>
            <person name="Barbe V."/>
            <person name="Daron J."/>
            <person name="Pingault L."/>
            <person name="Sourdille P."/>
            <person name="Couloux A."/>
            <person name="Paux E."/>
            <person name="Leroy P."/>
            <person name="Mangenot S."/>
            <person name="Guilhot N."/>
            <person name="Le Gouis J."/>
            <person name="Balfourier F."/>
            <person name="Alaux M."/>
            <person name="Jamilloux V."/>
            <person name="Poulain J."/>
            <person name="Durand C."/>
            <person name="Bellec A."/>
            <person name="Gaspin C."/>
            <person name="Safar J."/>
            <person name="Dolezel J."/>
            <person name="Rogers J."/>
            <person name="Vandepoele K."/>
            <person name="Aury J.M."/>
            <person name="Mayer K."/>
            <person name="Berges H."/>
            <person name="Quesneville H."/>
            <person name="Wincker P."/>
            <person name="Feuillet C."/>
        </authorList>
    </citation>
    <scope>NUCLEOTIDE SEQUENCE</scope>
</reference>
<dbReference type="Gramene" id="TraesSYM3B03G01807430.1">
    <property type="protein sequence ID" value="TraesSYM3B03G01807430.1.CDS1"/>
    <property type="gene ID" value="TraesSYM3B03G01807430"/>
</dbReference>
<name>A0A077RZS9_WHEAT</name>
<feature type="domain" description="Plant heme peroxidase family profile" evidence="16">
    <location>
        <begin position="1"/>
        <end position="153"/>
    </location>
</feature>
<keyword evidence="12" id="KW-0376">Hydrogen peroxide</keyword>
<comment type="similarity">
    <text evidence="2">Belongs to the peroxidase family. Ascorbate peroxidase subfamily.</text>
</comment>
<evidence type="ECO:0000256" key="15">
    <source>
        <dbReference type="SAM" id="MobiDB-lite"/>
    </source>
</evidence>
<feature type="region of interest" description="Disordered" evidence="15">
    <location>
        <begin position="113"/>
        <end position="144"/>
    </location>
</feature>
<dbReference type="PANTHER" id="PTHR31517:SF48">
    <property type="entry name" value="PEROXIDASE 16-RELATED"/>
    <property type="match status" value="1"/>
</dbReference>
<dbReference type="Gramene" id="TraesJAG3B03G01790610.1">
    <property type="protein sequence ID" value="TraesJAG3B03G01790610.1.CDS1"/>
    <property type="gene ID" value="TraesJAG3B03G01790610"/>
</dbReference>
<dbReference type="SUPFAM" id="SSF48113">
    <property type="entry name" value="Heme-dependent peroxidases"/>
    <property type="match status" value="1"/>
</dbReference>
<keyword evidence="9 13" id="KW-0408">Iron</keyword>
<dbReference type="Gramene" id="TraesARI3B03G01815000.1">
    <property type="protein sequence ID" value="TraesARI3B03G01815000.1.CDS1"/>
    <property type="gene ID" value="TraesARI3B03G01815000"/>
</dbReference>
<evidence type="ECO:0000313" key="17">
    <source>
        <dbReference type="EMBL" id="CDM85964.1"/>
    </source>
</evidence>
<dbReference type="InterPro" id="IPR000823">
    <property type="entry name" value="Peroxidase_pln"/>
</dbReference>
<dbReference type="EC" id="1.11.1.7" evidence="3"/>
<dbReference type="InterPro" id="IPR010255">
    <property type="entry name" value="Haem_peroxidase_sf"/>
</dbReference>
<dbReference type="PROSITE" id="PS00435">
    <property type="entry name" value="PEROXIDASE_1"/>
    <property type="match status" value="1"/>
</dbReference>
<evidence type="ECO:0000256" key="6">
    <source>
        <dbReference type="ARBA" id="ARBA00022723"/>
    </source>
</evidence>
<keyword evidence="11" id="KW-0325">Glycoprotein</keyword>
<evidence type="ECO:0000256" key="5">
    <source>
        <dbReference type="ARBA" id="ARBA00022617"/>
    </source>
</evidence>
<dbReference type="Gene3D" id="1.10.420.10">
    <property type="entry name" value="Peroxidase, domain 2"/>
    <property type="match status" value="1"/>
</dbReference>
<comment type="cofactor">
    <cofactor evidence="13">
        <name>heme b</name>
        <dbReference type="ChEBI" id="CHEBI:60344"/>
    </cofactor>
    <text evidence="13">Binds 1 heme b (iron(II)-protoporphyrin IX) group per subunit.</text>
</comment>
<keyword evidence="5" id="KW-0349">Heme</keyword>
<dbReference type="GO" id="GO:0046872">
    <property type="term" value="F:metal ion binding"/>
    <property type="evidence" value="ECO:0007669"/>
    <property type="project" value="UniProtKB-KW"/>
</dbReference>
<comment type="cofactor">
    <cofactor evidence="13">
        <name>Ca(2+)</name>
        <dbReference type="ChEBI" id="CHEBI:29108"/>
    </cofactor>
    <text evidence="13">Binds 2 calcium ions per subunit.</text>
</comment>
<dbReference type="FunFam" id="1.10.420.10:FF:000006">
    <property type="entry name" value="Peroxidase"/>
    <property type="match status" value="1"/>
</dbReference>
<evidence type="ECO:0000256" key="3">
    <source>
        <dbReference type="ARBA" id="ARBA00012313"/>
    </source>
</evidence>
<dbReference type="Gramene" id="TraesSTA3B03G01772880.1">
    <property type="protein sequence ID" value="TraesSTA3B03G01772880.1.CDS1"/>
    <property type="gene ID" value="TraesSTA3B03G01772880"/>
</dbReference>
<dbReference type="PRINTS" id="PR00461">
    <property type="entry name" value="PLPEROXIDASE"/>
</dbReference>
<dbReference type="Gramene" id="TraesJUL3B03G01799570.1">
    <property type="protein sequence ID" value="TraesJUL3B03G01799570.1.CDS1"/>
    <property type="gene ID" value="TraesJUL3B03G01799570"/>
</dbReference>